<reference evidence="3 4" key="1">
    <citation type="submission" date="2019-03" db="EMBL/GenBank/DDBJ databases">
        <title>Genomic Encyclopedia of Archaeal and Bacterial Type Strains, Phase II (KMG-II): from individual species to whole genera.</title>
        <authorList>
            <person name="Goeker M."/>
        </authorList>
    </citation>
    <scope>NUCLEOTIDE SEQUENCE [LARGE SCALE GENOMIC DNA]</scope>
    <source>
        <strain evidence="3 4">DSM 22554</strain>
    </source>
</reference>
<dbReference type="PANTHER" id="PTHR30383">
    <property type="entry name" value="THIOESTERASE 1/PROTEASE 1/LYSOPHOSPHOLIPASE L1"/>
    <property type="match status" value="1"/>
</dbReference>
<dbReference type="Gene3D" id="2.60.120.200">
    <property type="match status" value="1"/>
</dbReference>
<evidence type="ECO:0000313" key="4">
    <source>
        <dbReference type="Proteomes" id="UP000294616"/>
    </source>
</evidence>
<dbReference type="AlphaFoldDB" id="A0A4R1LUX1"/>
<dbReference type="Proteomes" id="UP000294616">
    <property type="component" value="Unassembled WGS sequence"/>
</dbReference>
<dbReference type="EMBL" id="SMGO01000002">
    <property type="protein sequence ID" value="TCK83158.1"/>
    <property type="molecule type" value="Genomic_DNA"/>
</dbReference>
<dbReference type="PANTHER" id="PTHR30383:SF5">
    <property type="entry name" value="SGNH HYDROLASE-TYPE ESTERASE DOMAIN-CONTAINING PROTEIN"/>
    <property type="match status" value="1"/>
</dbReference>
<proteinExistence type="predicted"/>
<evidence type="ECO:0000256" key="1">
    <source>
        <dbReference type="SAM" id="SignalP"/>
    </source>
</evidence>
<dbReference type="CDD" id="cd00229">
    <property type="entry name" value="SGNH_hydrolase"/>
    <property type="match status" value="1"/>
</dbReference>
<evidence type="ECO:0000313" key="3">
    <source>
        <dbReference type="EMBL" id="TCK83158.1"/>
    </source>
</evidence>
<dbReference type="SUPFAM" id="SSF52266">
    <property type="entry name" value="SGNH hydrolase"/>
    <property type="match status" value="1"/>
</dbReference>
<sequence length="426" mass="47229">MQYSYFKKALILALTILLSFSAKSQTPQNSNHLKIVYFGSSVPYGQGATNLKGYTSLFSDILKNRVSTSGIVWETANISIGGDNTVRVLNRYEKDFLPQKGKYVIFALALGNEGIHEQGQPMFDQFEKNMKILINKARSDGYTPIITNSYTRNDYNEKDYSFIKKMNLLIHQWDVPSINLLGAVDDLSGHWMDGFWSDAAHPNDEGHEEMSYTIVPSLFDALESKKPMPEKVKGSSIKFSKNKSQGKYIAFTPENIVHPFTTSISFKASNPGTLLEINDVAGKGTISINENGQLVYSSAKSGNIAGTTKVNDNKWHQVTITHYYAKGVTMLYSGSTLQGTLDERLITTGINIGGADIPKKVAYKNWLFYRSAMNPDEIAYLAKDSLLKSSLELYAPLDAKKVSVSDPLINLAQSMNTIKETASIGN</sequence>
<keyword evidence="4" id="KW-1185">Reference proteome</keyword>
<dbReference type="GO" id="GO:0004553">
    <property type="term" value="F:hydrolase activity, hydrolyzing O-glycosyl compounds"/>
    <property type="evidence" value="ECO:0007669"/>
    <property type="project" value="UniProtKB-ARBA"/>
</dbReference>
<dbReference type="Pfam" id="PF13472">
    <property type="entry name" value="Lipase_GDSL_2"/>
    <property type="match status" value="1"/>
</dbReference>
<dbReference type="Gene3D" id="3.40.50.1110">
    <property type="entry name" value="SGNH hydrolase"/>
    <property type="match status" value="1"/>
</dbReference>
<dbReference type="InterPro" id="IPR036514">
    <property type="entry name" value="SGNH_hydro_sf"/>
</dbReference>
<dbReference type="GO" id="GO:0005975">
    <property type="term" value="P:carbohydrate metabolic process"/>
    <property type="evidence" value="ECO:0007669"/>
    <property type="project" value="UniProtKB-ARBA"/>
</dbReference>
<name>A0A4R1LUX1_9SPHI</name>
<accession>A0A4R1LUX1</accession>
<dbReference type="InterPro" id="IPR013830">
    <property type="entry name" value="SGNH_hydro"/>
</dbReference>
<dbReference type="RefSeq" id="WP_132223849.1">
    <property type="nucleotide sequence ID" value="NZ_SMGO01000002.1"/>
</dbReference>
<dbReference type="InterPro" id="IPR013320">
    <property type="entry name" value="ConA-like_dom_sf"/>
</dbReference>
<organism evidence="3 4">
    <name type="scientific">Albibacterium bauzanense</name>
    <dbReference type="NCBI Taxonomy" id="653929"/>
    <lineage>
        <taxon>Bacteria</taxon>
        <taxon>Pseudomonadati</taxon>
        <taxon>Bacteroidota</taxon>
        <taxon>Sphingobacteriia</taxon>
        <taxon>Sphingobacteriales</taxon>
        <taxon>Sphingobacteriaceae</taxon>
        <taxon>Albibacterium</taxon>
    </lineage>
</organism>
<gene>
    <name evidence="3" type="ORF">C8N28_1748</name>
</gene>
<dbReference type="SUPFAM" id="SSF49899">
    <property type="entry name" value="Concanavalin A-like lectins/glucanases"/>
    <property type="match status" value="1"/>
</dbReference>
<comment type="caution">
    <text evidence="3">The sequence shown here is derived from an EMBL/GenBank/DDBJ whole genome shotgun (WGS) entry which is preliminary data.</text>
</comment>
<protein>
    <submittedName>
        <fullName evidence="3">Lysophospholipase L1-like esterase</fullName>
    </submittedName>
</protein>
<feature type="signal peptide" evidence="1">
    <location>
        <begin position="1"/>
        <end position="24"/>
    </location>
</feature>
<dbReference type="InterPro" id="IPR051532">
    <property type="entry name" value="Ester_Hydrolysis_Enzymes"/>
</dbReference>
<dbReference type="OrthoDB" id="857489at2"/>
<dbReference type="GO" id="GO:0004622">
    <property type="term" value="F:phosphatidylcholine lysophospholipase activity"/>
    <property type="evidence" value="ECO:0007669"/>
    <property type="project" value="TreeGrafter"/>
</dbReference>
<feature type="domain" description="SGNH hydrolase-type esterase" evidence="2">
    <location>
        <begin position="38"/>
        <end position="208"/>
    </location>
</feature>
<feature type="chain" id="PRO_5021000300" evidence="1">
    <location>
        <begin position="25"/>
        <end position="426"/>
    </location>
</feature>
<evidence type="ECO:0000259" key="2">
    <source>
        <dbReference type="Pfam" id="PF13472"/>
    </source>
</evidence>
<keyword evidence="1" id="KW-0732">Signal</keyword>